<evidence type="ECO:0000313" key="6">
    <source>
        <dbReference type="Proteomes" id="UP000694680"/>
    </source>
</evidence>
<dbReference type="SUPFAM" id="SSF51735">
    <property type="entry name" value="NAD(P)-binding Rossmann-fold domains"/>
    <property type="match status" value="1"/>
</dbReference>
<reference evidence="5" key="1">
    <citation type="submission" date="2020-06" db="EMBL/GenBank/DDBJ databases">
        <authorList>
            <consortium name="Wellcome Sanger Institute Data Sharing"/>
        </authorList>
    </citation>
    <scope>NUCLEOTIDE SEQUENCE [LARGE SCALE GENOMIC DNA]</scope>
</reference>
<reference evidence="5" key="2">
    <citation type="submission" date="2025-08" db="UniProtKB">
        <authorList>
            <consortium name="Ensembl"/>
        </authorList>
    </citation>
    <scope>IDENTIFICATION</scope>
</reference>
<sequence>MEELSKQATKKRVFINNVDSYTSKHIAKHLCGHAPAADKEENDNFDGETMSQSKAFTVIGTISDQAANDTPFVLERYFRPDKGDLLSKLMECDVIIYDVSQHVCQVEEALWAVSALHSEIGQFSSPKTFVLVSTVMTWACSKPLDPDDDELPFTDEHYWMRRAHPNFKRHTELEKRVVKLGQSNTTMFSTYVVTSGLQYGMGEHIFHYFFKTAWMGKEEELPVFGDGRNVVPMIHVCDLSRVIQNVVEHQPGPRYLLAVDSSNNTMEDVLKAVASELGPGKVGHRPMEEAFLTRDLSVMDVDSLMVNLVMDAVHINTLFSMDWECGSGLVQNMELVVEQYRQVRALQPIRLCVLGPPAVGKSCVCKRLCDHYKLQYISLSDFKVSCSSEEEMEADSDAEEENTEEGTMTEQLRALKDKLMSTQCRNQGFVLDDFPLTYEQAKEFFCDDEQEKASDVTAYNRKILPEFVVCLDASDTFLTDRVINLPEEKVLIHNYEPKHFLKRLSTYRASNMADNPVVDFFTELDIKPLIHEMSSISDDQSLMQKIFETIGPPRNYGPATPELEEEERRKTEEKMRREAALRAEEEQWEAEEAKARAARWEEWSQGLAELKQQEEQLLEAQSLPMRKYLMEHVMPTLTSGLVECCRVNPQDTVDYLAQYLLQNNPTSSMHDV</sequence>
<dbReference type="SUPFAM" id="SSF52540">
    <property type="entry name" value="P-loop containing nucleoside triphosphate hydrolases"/>
    <property type="match status" value="1"/>
</dbReference>
<dbReference type="OrthoDB" id="10262413at2759"/>
<dbReference type="InterPro" id="IPR027417">
    <property type="entry name" value="P-loop_NTPase"/>
</dbReference>
<dbReference type="RefSeq" id="XP_028294739.1">
    <property type="nucleotide sequence ID" value="XM_028438938.1"/>
</dbReference>
<dbReference type="Gene3D" id="1.20.890.10">
    <property type="entry name" value="cAMP-dependent protein kinase regulatory subunit, dimerization-anchoring domain"/>
    <property type="match status" value="1"/>
</dbReference>
<dbReference type="InterPro" id="IPR000850">
    <property type="entry name" value="Adenylat/UMP-CMP_kin"/>
</dbReference>
<dbReference type="Pfam" id="PF00406">
    <property type="entry name" value="ADK"/>
    <property type="match status" value="1"/>
</dbReference>
<dbReference type="CDD" id="cd22967">
    <property type="entry name" value="DD_AK7"/>
    <property type="match status" value="1"/>
</dbReference>
<organism evidence="5 6">
    <name type="scientific">Gouania willdenowi</name>
    <name type="common">Blunt-snouted clingfish</name>
    <name type="synonym">Lepadogaster willdenowi</name>
    <dbReference type="NCBI Taxonomy" id="441366"/>
    <lineage>
        <taxon>Eukaryota</taxon>
        <taxon>Metazoa</taxon>
        <taxon>Chordata</taxon>
        <taxon>Craniata</taxon>
        <taxon>Vertebrata</taxon>
        <taxon>Euteleostomi</taxon>
        <taxon>Actinopterygii</taxon>
        <taxon>Neopterygii</taxon>
        <taxon>Teleostei</taxon>
        <taxon>Neoteleostei</taxon>
        <taxon>Acanthomorphata</taxon>
        <taxon>Ovalentaria</taxon>
        <taxon>Blenniimorphae</taxon>
        <taxon>Blenniiformes</taxon>
        <taxon>Gobiesocoidei</taxon>
        <taxon>Gobiesocidae</taxon>
        <taxon>Gobiesocinae</taxon>
        <taxon>Gouania</taxon>
    </lineage>
</organism>
<dbReference type="InterPro" id="IPR036291">
    <property type="entry name" value="NAD(P)-bd_dom_sf"/>
</dbReference>
<evidence type="ECO:0000256" key="4">
    <source>
        <dbReference type="SAM" id="MobiDB-lite"/>
    </source>
</evidence>
<dbReference type="CDD" id="cd01428">
    <property type="entry name" value="ADK"/>
    <property type="match status" value="1"/>
</dbReference>
<keyword evidence="3" id="KW-0418">Kinase</keyword>
<dbReference type="Pfam" id="PF05186">
    <property type="entry name" value="Dpy-30"/>
    <property type="match status" value="1"/>
</dbReference>
<dbReference type="PANTHER" id="PTHR23359">
    <property type="entry name" value="NUCLEOTIDE KINASE"/>
    <property type="match status" value="1"/>
</dbReference>
<evidence type="ECO:0008006" key="7">
    <source>
        <dbReference type="Google" id="ProtNLM"/>
    </source>
</evidence>
<feature type="region of interest" description="Disordered" evidence="4">
    <location>
        <begin position="550"/>
        <end position="570"/>
    </location>
</feature>
<keyword evidence="6" id="KW-1185">Reference proteome</keyword>
<accession>A0A8C5G0J6</accession>
<keyword evidence="2" id="KW-0547">Nucleotide-binding</keyword>
<dbReference type="InterPro" id="IPR007858">
    <property type="entry name" value="Dpy-30_motif"/>
</dbReference>
<protein>
    <recommendedName>
        <fullName evidence="7">Nucleoside-diphosphate kinase</fullName>
    </recommendedName>
</protein>
<dbReference type="GO" id="GO:0006139">
    <property type="term" value="P:nucleobase-containing compound metabolic process"/>
    <property type="evidence" value="ECO:0007669"/>
    <property type="project" value="InterPro"/>
</dbReference>
<keyword evidence="1" id="KW-0808">Transferase</keyword>
<dbReference type="InterPro" id="IPR047499">
    <property type="entry name" value="DD_AK7"/>
</dbReference>
<dbReference type="GO" id="GO:0019205">
    <property type="term" value="F:nucleobase-containing compound kinase activity"/>
    <property type="evidence" value="ECO:0007669"/>
    <property type="project" value="InterPro"/>
</dbReference>
<dbReference type="Proteomes" id="UP000694680">
    <property type="component" value="Chromosome 22"/>
</dbReference>
<dbReference type="Gene3D" id="3.40.50.300">
    <property type="entry name" value="P-loop containing nucleotide triphosphate hydrolases"/>
    <property type="match status" value="1"/>
</dbReference>
<gene>
    <name evidence="5" type="primary">ak7b</name>
</gene>
<evidence type="ECO:0000256" key="1">
    <source>
        <dbReference type="ARBA" id="ARBA00022679"/>
    </source>
</evidence>
<dbReference type="AlphaFoldDB" id="A0A8C5G0J6"/>
<dbReference type="CTD" id="504040"/>
<dbReference type="Ensembl" id="ENSGWIT00000005704.1">
    <property type="protein sequence ID" value="ENSGWIP00000005311.1"/>
    <property type="gene ID" value="ENSGWIG00000002853.1"/>
</dbReference>
<proteinExistence type="predicted"/>
<reference evidence="5" key="3">
    <citation type="submission" date="2025-09" db="UniProtKB">
        <authorList>
            <consortium name="Ensembl"/>
        </authorList>
    </citation>
    <scope>IDENTIFICATION</scope>
</reference>
<name>A0A8C5G0J6_GOUWI</name>
<evidence type="ECO:0000313" key="5">
    <source>
        <dbReference type="Ensembl" id="ENSGWIP00000005311.1"/>
    </source>
</evidence>
<dbReference type="Gene3D" id="3.40.50.720">
    <property type="entry name" value="NAD(P)-binding Rossmann-like Domain"/>
    <property type="match status" value="1"/>
</dbReference>
<evidence type="ECO:0000256" key="3">
    <source>
        <dbReference type="ARBA" id="ARBA00022777"/>
    </source>
</evidence>
<evidence type="ECO:0000256" key="2">
    <source>
        <dbReference type="ARBA" id="ARBA00022741"/>
    </source>
</evidence>
<dbReference type="GeneID" id="114456892"/>
<dbReference type="GO" id="GO:0005524">
    <property type="term" value="F:ATP binding"/>
    <property type="evidence" value="ECO:0007669"/>
    <property type="project" value="InterPro"/>
</dbReference>